<keyword evidence="5" id="KW-1185">Reference proteome</keyword>
<protein>
    <submittedName>
        <fullName evidence="3">Calcineurin-like phosphoesterase superfamily domain</fullName>
    </submittedName>
    <submittedName>
        <fullName evidence="2">Metallophosphoesterase</fullName>
    </submittedName>
</protein>
<reference evidence="5" key="2">
    <citation type="submission" date="2018-11" db="EMBL/GenBank/DDBJ databases">
        <title>Proposal to divide the Flavobacteriaceae and reorganize its genera based on Amino Acid Identity values calculated from whole genome sequences.</title>
        <authorList>
            <person name="Nicholson A.C."/>
            <person name="Gulvik C.A."/>
            <person name="Whitney A.M."/>
            <person name="Humrighouse B.W."/>
            <person name="Bell M."/>
            <person name="Holmes B."/>
            <person name="Steigerwalt A.G."/>
            <person name="Villarma A."/>
            <person name="Sheth M."/>
            <person name="Batra D."/>
            <person name="Pryor J."/>
            <person name="Bernardet J.-F."/>
            <person name="Hugo C."/>
            <person name="Kampfer P."/>
            <person name="Newman J."/>
            <person name="McQuiston J.R."/>
        </authorList>
    </citation>
    <scope>NUCLEOTIDE SEQUENCE [LARGE SCALE GENOMIC DNA]</scope>
    <source>
        <strain evidence="5">G0188</strain>
    </source>
</reference>
<dbReference type="InterPro" id="IPR029052">
    <property type="entry name" value="Metallo-depent_PP-like"/>
</dbReference>
<sequence>MRVAIFSDIHGKILLPFKLVDLYQKETGNTVDFILQCGDMGAYPHIDNLDKATVKHAQYDRDELGFHDDFTKVNPNIKSFLDELNIKMICVRGNHEDHDFLDNLENDNSQTSLFPIDIYGKVFVCKSGFIQELKTKNEVLTFVGIGRIGDRKGRTEKRFIQEYERKEIRKLLKTKDVFDLLITHDKDDSSQRGYGMSEIREVLDNIIFHYHFYGHTGEPFKQETDFNGITQSIKIKELEFNENGILEKGCMIILTKENEELSIEIVDQKLTNTMTKYNWKTYN</sequence>
<evidence type="ECO:0000313" key="5">
    <source>
        <dbReference type="Proteomes" id="UP000273270"/>
    </source>
</evidence>
<dbReference type="SUPFAM" id="SSF56300">
    <property type="entry name" value="Metallo-dependent phosphatases"/>
    <property type="match status" value="1"/>
</dbReference>
<dbReference type="Proteomes" id="UP000273270">
    <property type="component" value="Chromosome"/>
</dbReference>
<dbReference type="Gene3D" id="3.60.21.10">
    <property type="match status" value="1"/>
</dbReference>
<dbReference type="InterPro" id="IPR004843">
    <property type="entry name" value="Calcineurin-like_PHP"/>
</dbReference>
<organism evidence="3 4">
    <name type="scientific">Chryseobacterium carnipullorum</name>
    <dbReference type="NCBI Taxonomy" id="1124835"/>
    <lineage>
        <taxon>Bacteria</taxon>
        <taxon>Pseudomonadati</taxon>
        <taxon>Bacteroidota</taxon>
        <taxon>Flavobacteriia</taxon>
        <taxon>Flavobacteriales</taxon>
        <taxon>Weeksellaceae</taxon>
        <taxon>Chryseobacterium group</taxon>
        <taxon>Chryseobacterium</taxon>
    </lineage>
</organism>
<name>A0A376DNH1_CHRCU</name>
<dbReference type="Proteomes" id="UP000255224">
    <property type="component" value="Unassembled WGS sequence"/>
</dbReference>
<gene>
    <name evidence="2" type="ORF">EG346_09990</name>
    <name evidence="3" type="ORF">NCTC13533_00377</name>
</gene>
<dbReference type="EMBL" id="UFVQ01000003">
    <property type="protein sequence ID" value="STC92485.1"/>
    <property type="molecule type" value="Genomic_DNA"/>
</dbReference>
<accession>A0A376DNH1</accession>
<dbReference type="OrthoDB" id="3720547at2"/>
<dbReference type="KEGG" id="ccau:EG346_09990"/>
<dbReference type="RefSeq" id="WP_123878348.1">
    <property type="nucleotide sequence ID" value="NZ_CP033920.1"/>
</dbReference>
<reference evidence="3 4" key="1">
    <citation type="submission" date="2018-06" db="EMBL/GenBank/DDBJ databases">
        <authorList>
            <consortium name="Pathogen Informatics"/>
            <person name="Doyle S."/>
        </authorList>
    </citation>
    <scope>NUCLEOTIDE SEQUENCE [LARGE SCALE GENOMIC DNA]</scope>
    <source>
        <strain evidence="3 4">NCTC13533</strain>
    </source>
</reference>
<dbReference type="Pfam" id="PF00149">
    <property type="entry name" value="Metallophos"/>
    <property type="match status" value="1"/>
</dbReference>
<reference evidence="2" key="3">
    <citation type="submission" date="2018-11" db="EMBL/GenBank/DDBJ databases">
        <title>Proposal to divide the Flavobacteriaceae and reorganize its genera based on Amino Acid Identity values calculated from whole genome sequences.</title>
        <authorList>
            <person name="Nicholson A.C."/>
            <person name="Gulvik C.A."/>
            <person name="Whitney A.M."/>
            <person name="Humrighouse B.W."/>
            <person name="Bell M."/>
            <person name="Holmes B."/>
            <person name="Steigerwalt A."/>
            <person name="Villarma A."/>
            <person name="Sheth M."/>
            <person name="Batra D."/>
            <person name="Pryor J."/>
            <person name="Bernardet J.-F."/>
            <person name="Hugo C."/>
            <person name="Kampfer P."/>
            <person name="Newman J."/>
            <person name="Mcquiston J.R."/>
        </authorList>
    </citation>
    <scope>NUCLEOTIDE SEQUENCE [LARGE SCALE GENOMIC DNA]</scope>
    <source>
        <strain evidence="2">G0188</strain>
    </source>
</reference>
<accession>A0A3G6LYS9</accession>
<dbReference type="EMBL" id="CP033920">
    <property type="protein sequence ID" value="AZA48494.1"/>
    <property type="molecule type" value="Genomic_DNA"/>
</dbReference>
<dbReference type="AlphaFoldDB" id="A0A376DNH1"/>
<evidence type="ECO:0000313" key="2">
    <source>
        <dbReference type="EMBL" id="AZA48494.1"/>
    </source>
</evidence>
<feature type="domain" description="Calcineurin-like phosphoesterase" evidence="1">
    <location>
        <begin position="1"/>
        <end position="216"/>
    </location>
</feature>
<proteinExistence type="predicted"/>
<evidence type="ECO:0000313" key="4">
    <source>
        <dbReference type="Proteomes" id="UP000255224"/>
    </source>
</evidence>
<dbReference type="GO" id="GO:0016787">
    <property type="term" value="F:hydrolase activity"/>
    <property type="evidence" value="ECO:0007669"/>
    <property type="project" value="InterPro"/>
</dbReference>
<evidence type="ECO:0000313" key="3">
    <source>
        <dbReference type="EMBL" id="STC92485.1"/>
    </source>
</evidence>
<evidence type="ECO:0000259" key="1">
    <source>
        <dbReference type="Pfam" id="PF00149"/>
    </source>
</evidence>